<evidence type="ECO:0000313" key="1">
    <source>
        <dbReference type="EMBL" id="DAD96511.1"/>
    </source>
</evidence>
<proteinExistence type="predicted"/>
<organism evidence="1">
    <name type="scientific">Myoviridae sp. ctj3P51</name>
    <dbReference type="NCBI Taxonomy" id="2826687"/>
    <lineage>
        <taxon>Viruses</taxon>
        <taxon>Duplodnaviria</taxon>
        <taxon>Heunggongvirae</taxon>
        <taxon>Uroviricota</taxon>
        <taxon>Caudoviricetes</taxon>
    </lineage>
</organism>
<dbReference type="EMBL" id="BK015217">
    <property type="protein sequence ID" value="DAD96511.1"/>
    <property type="molecule type" value="Genomic_DNA"/>
</dbReference>
<name>A0A8S5NQ66_9CAUD</name>
<accession>A0A8S5NQ66</accession>
<sequence length="115" mass="13511">MKRIYESFDGKIFESEEECLAHEFAIIGDGLQLYDKDGYITANIKEACVVYIKNEVAYELFCHLDHLNYPKRNGKYAGPGINYYSWPNDEWHRIPQDCLPGLTYLLKIKEVKRNE</sequence>
<protein>
    <submittedName>
        <fullName evidence="1">Uncharacterized protein</fullName>
    </submittedName>
</protein>
<reference evidence="1" key="1">
    <citation type="journal article" date="2021" name="Proc. Natl. Acad. Sci. U.S.A.">
        <title>A Catalog of Tens of Thousands of Viruses from Human Metagenomes Reveals Hidden Associations with Chronic Diseases.</title>
        <authorList>
            <person name="Tisza M.J."/>
            <person name="Buck C.B."/>
        </authorList>
    </citation>
    <scope>NUCLEOTIDE SEQUENCE</scope>
    <source>
        <strain evidence="1">Ctj3P51</strain>
    </source>
</reference>